<keyword evidence="20" id="KW-1185">Reference proteome</keyword>
<evidence type="ECO:0000256" key="7">
    <source>
        <dbReference type="ARBA" id="ARBA00023004"/>
    </source>
</evidence>
<comment type="function">
    <text evidence="15">Functions in the biosynthesis of branched-chain amino acids. Catalyzes the dehydration of (2R,3R)-2,3-dihydroxy-3-methylpentanoate (2,3-dihydroxy-3-methylvalerate) into 2-oxo-3-methylpentanoate (2-oxo-3-methylvalerate) and of (2R)-2,3-dihydroxy-3-methylbutanoate (2,3-dihydroxyisovalerate) into 2-oxo-3-methylbutanoate (2-oxoisovalerate), the penultimate precursor to L-isoleucine and L-valine, respectively.</text>
</comment>
<evidence type="ECO:0000313" key="20">
    <source>
        <dbReference type="Proteomes" id="UP001501594"/>
    </source>
</evidence>
<proteinExistence type="inferred from homology"/>
<evidence type="ECO:0000256" key="6">
    <source>
        <dbReference type="ARBA" id="ARBA00022842"/>
    </source>
</evidence>
<keyword evidence="5 15" id="KW-0479">Metal-binding</keyword>
<evidence type="ECO:0000256" key="13">
    <source>
        <dbReference type="ARBA" id="ARBA00029437"/>
    </source>
</evidence>
<comment type="caution">
    <text evidence="19">The sequence shown here is derived from an EMBL/GenBank/DDBJ whole genome shotgun (WGS) entry which is preliminary data.</text>
</comment>
<dbReference type="InterPro" id="IPR000581">
    <property type="entry name" value="ILV_EDD_N"/>
</dbReference>
<dbReference type="SUPFAM" id="SSF143975">
    <property type="entry name" value="IlvD/EDD N-terminal domain-like"/>
    <property type="match status" value="1"/>
</dbReference>
<gene>
    <name evidence="15 19" type="primary">ilvD</name>
    <name evidence="19" type="ORF">GCM10022256_08700</name>
</gene>
<dbReference type="PROSITE" id="PS00886">
    <property type="entry name" value="ILVD_EDD_1"/>
    <property type="match status" value="1"/>
</dbReference>
<dbReference type="InterPro" id="IPR020558">
    <property type="entry name" value="DiOHA_6PGluconate_deHydtase_CS"/>
</dbReference>
<comment type="caution">
    <text evidence="15">Lacks conserved residue(s) required for the propagation of feature annotation.</text>
</comment>
<evidence type="ECO:0000256" key="14">
    <source>
        <dbReference type="ARBA" id="ARBA00029490"/>
    </source>
</evidence>
<organism evidence="19 20">
    <name type="scientific">Frondihabitans peucedani</name>
    <dbReference type="NCBI Taxonomy" id="598626"/>
    <lineage>
        <taxon>Bacteria</taxon>
        <taxon>Bacillati</taxon>
        <taxon>Actinomycetota</taxon>
        <taxon>Actinomycetes</taxon>
        <taxon>Micrococcales</taxon>
        <taxon>Microbacteriaceae</taxon>
        <taxon>Frondihabitans</taxon>
    </lineage>
</organism>
<dbReference type="Proteomes" id="UP001501594">
    <property type="component" value="Unassembled WGS sequence"/>
</dbReference>
<comment type="subunit">
    <text evidence="15">Homodimer.</text>
</comment>
<keyword evidence="8 15" id="KW-0411">Iron-sulfur</keyword>
<evidence type="ECO:0000256" key="2">
    <source>
        <dbReference type="ARBA" id="ARBA00006486"/>
    </source>
</evidence>
<dbReference type="InterPro" id="IPR037237">
    <property type="entry name" value="IlvD/EDD_N"/>
</dbReference>
<dbReference type="InterPro" id="IPR042096">
    <property type="entry name" value="Dihydro-acid_dehy_C"/>
</dbReference>
<dbReference type="PANTHER" id="PTHR21000:SF5">
    <property type="entry name" value="DIHYDROXY-ACID DEHYDRATASE, MITOCHONDRIAL"/>
    <property type="match status" value="1"/>
</dbReference>
<keyword evidence="7 15" id="KW-0408">Iron</keyword>
<comment type="cofactor">
    <cofactor evidence="15">
        <name>[2Fe-2S] cluster</name>
        <dbReference type="ChEBI" id="CHEBI:190135"/>
    </cofactor>
    <text evidence="15">Binds 1 [2Fe-2S] cluster per subunit. This cluster acts as a Lewis acid cofactor.</text>
</comment>
<feature type="domain" description="Dihydroxy-acid/6-phosphogluconate dehydratase N-terminal" evidence="17">
    <location>
        <begin position="65"/>
        <end position="387"/>
    </location>
</feature>
<dbReference type="EMBL" id="BAABAU010000001">
    <property type="protein sequence ID" value="GAA4265258.1"/>
    <property type="molecule type" value="Genomic_DNA"/>
</dbReference>
<feature type="compositionally biased region" description="Low complexity" evidence="16">
    <location>
        <begin position="11"/>
        <end position="20"/>
    </location>
</feature>
<sequence>MPAEERTPSGADAATTEATTIDARPIDAVPIDIKPRSRDVTDGVEATTSRGMLRAVGMGDEDWDKPQIGIASSWNEITPCNLSLNRLAQGAKEGVHSGGGYPLQFGTVSVSDGIAMGHEGMHFSLVSREVIADSVETVMMAERLDGSVLLAGCDKSLPGMLMAAARLDLASVFLYAGSVAPGWVKLSDGTEKNVTIIDSFEAVGAAKAGTISAEDLHAIECAIVPGEGACGGMYTANTMASVAEALGMSLPGSASPPSADRRRDYFAHRSGEAVVNMLRLGITARDILTKEAFENAIAVAMAFGGSTNVVLHLLAIAYEAEVDLTIDDFNRIGDKVPHIGDLKPFGEYVMNDVDRHGGVPVVMKALLDAGLLHGDCLTVTGKTVAENLAEIKPKALDGTVLRTLDNPIHPTGGLTVLSGSFAPEGAVVKTAGFDADVFEGPARVFERERAAMDALTEGRISKGDVVVIRYEGPKGGPGMREMLAITAAIKGAGLGRDVLLLTDGRFSGGTTGLCIGHIAPEAVDAGPIAFVRDGDLIRVDIAARSLDLLVDEAELDARRDGWAPLPPVYTRGVLAKYARQVRSAAEGAVTY</sequence>
<evidence type="ECO:0000256" key="4">
    <source>
        <dbReference type="ARBA" id="ARBA00022714"/>
    </source>
</evidence>
<accession>A0ABP8DZH4</accession>
<feature type="modified residue" description="N6-carboxylysine" evidence="15">
    <location>
        <position position="155"/>
    </location>
</feature>
<dbReference type="HAMAP" id="MF_00012">
    <property type="entry name" value="IlvD"/>
    <property type="match status" value="1"/>
</dbReference>
<feature type="binding site" evidence="15">
    <location>
        <position position="481"/>
    </location>
    <ligand>
        <name>Mg(2+)</name>
        <dbReference type="ChEBI" id="CHEBI:18420"/>
    </ligand>
</feature>
<feature type="domain" description="Dihydroxy-acid/6-phosphogluconate dehydratase C-terminal" evidence="18">
    <location>
        <begin position="400"/>
        <end position="588"/>
    </location>
</feature>
<dbReference type="RefSeq" id="WP_425552858.1">
    <property type="nucleotide sequence ID" value="NZ_BAABAU010000001.1"/>
</dbReference>
<comment type="catalytic activity">
    <reaction evidence="15">
        <text>(2R,3R)-2,3-dihydroxy-3-methylpentanoate = (S)-3-methyl-2-oxopentanoate + H2O</text>
        <dbReference type="Rhea" id="RHEA:27694"/>
        <dbReference type="ChEBI" id="CHEBI:15377"/>
        <dbReference type="ChEBI" id="CHEBI:35146"/>
        <dbReference type="ChEBI" id="CHEBI:49258"/>
        <dbReference type="EC" id="4.2.1.9"/>
    </reaction>
</comment>
<evidence type="ECO:0000313" key="19">
    <source>
        <dbReference type="EMBL" id="GAA4265258.1"/>
    </source>
</evidence>
<evidence type="ECO:0000259" key="18">
    <source>
        <dbReference type="Pfam" id="PF24877"/>
    </source>
</evidence>
<evidence type="ECO:0000256" key="16">
    <source>
        <dbReference type="SAM" id="MobiDB-lite"/>
    </source>
</evidence>
<dbReference type="InterPro" id="IPR050165">
    <property type="entry name" value="DHAD_IlvD/Edd"/>
</dbReference>
<keyword evidence="4 15" id="KW-0001">2Fe-2S</keyword>
<dbReference type="PANTHER" id="PTHR21000">
    <property type="entry name" value="DIHYDROXY-ACID DEHYDRATASE DAD"/>
    <property type="match status" value="1"/>
</dbReference>
<dbReference type="SUPFAM" id="SSF52016">
    <property type="entry name" value="LeuD/IlvD-like"/>
    <property type="match status" value="1"/>
</dbReference>
<dbReference type="EC" id="4.2.1.9" evidence="14 15"/>
<reference evidence="20" key="1">
    <citation type="journal article" date="2019" name="Int. J. Syst. Evol. Microbiol.">
        <title>The Global Catalogue of Microorganisms (GCM) 10K type strain sequencing project: providing services to taxonomists for standard genome sequencing and annotation.</title>
        <authorList>
            <consortium name="The Broad Institute Genomics Platform"/>
            <consortium name="The Broad Institute Genome Sequencing Center for Infectious Disease"/>
            <person name="Wu L."/>
            <person name="Ma J."/>
        </authorList>
    </citation>
    <scope>NUCLEOTIDE SEQUENCE [LARGE SCALE GENOMIC DNA]</scope>
    <source>
        <strain evidence="20">JCM 17442</strain>
    </source>
</reference>
<feature type="active site" description="Proton acceptor" evidence="15">
    <location>
        <position position="507"/>
    </location>
</feature>
<dbReference type="InterPro" id="IPR056740">
    <property type="entry name" value="ILV_EDD_C"/>
</dbReference>
<dbReference type="Pfam" id="PF24877">
    <property type="entry name" value="ILV_EDD_C"/>
    <property type="match status" value="1"/>
</dbReference>
<evidence type="ECO:0000256" key="5">
    <source>
        <dbReference type="ARBA" id="ARBA00022723"/>
    </source>
</evidence>
<dbReference type="PROSITE" id="PS00887">
    <property type="entry name" value="ILVD_EDD_2"/>
    <property type="match status" value="1"/>
</dbReference>
<feature type="binding site" evidence="15">
    <location>
        <position position="154"/>
    </location>
    <ligand>
        <name>Mg(2+)</name>
        <dbReference type="ChEBI" id="CHEBI:18420"/>
    </ligand>
</feature>
<dbReference type="Gene3D" id="3.50.30.80">
    <property type="entry name" value="IlvD/EDD C-terminal domain-like"/>
    <property type="match status" value="1"/>
</dbReference>
<evidence type="ECO:0000256" key="15">
    <source>
        <dbReference type="HAMAP-Rule" id="MF_00012"/>
    </source>
</evidence>
<feature type="region of interest" description="Disordered" evidence="16">
    <location>
        <begin position="1"/>
        <end position="20"/>
    </location>
</feature>
<name>A0ABP8DZH4_9MICO</name>
<dbReference type="Pfam" id="PF00920">
    <property type="entry name" value="ILVD_EDD_N"/>
    <property type="match status" value="1"/>
</dbReference>
<comment type="pathway">
    <text evidence="13 15">Amino-acid biosynthesis; L-isoleucine biosynthesis; L-isoleucine from 2-oxobutanoate: step 3/4.</text>
</comment>
<evidence type="ECO:0000259" key="17">
    <source>
        <dbReference type="Pfam" id="PF00920"/>
    </source>
</evidence>
<keyword evidence="10 15" id="KW-0100">Branched-chain amino acid biosynthesis</keyword>
<dbReference type="NCBIfam" id="NF002068">
    <property type="entry name" value="PRK00911.1"/>
    <property type="match status" value="1"/>
</dbReference>
<evidence type="ECO:0000256" key="11">
    <source>
        <dbReference type="ARBA" id="ARBA00029304"/>
    </source>
</evidence>
<keyword evidence="9 15" id="KW-0456">Lyase</keyword>
<evidence type="ECO:0000256" key="9">
    <source>
        <dbReference type="ARBA" id="ARBA00023239"/>
    </source>
</evidence>
<comment type="pathway">
    <text evidence="12 15">Amino-acid biosynthesis; L-valine biosynthesis; L-valine from pyruvate: step 3/4.</text>
</comment>
<evidence type="ECO:0000256" key="10">
    <source>
        <dbReference type="ARBA" id="ARBA00023304"/>
    </source>
</evidence>
<evidence type="ECO:0000256" key="12">
    <source>
        <dbReference type="ARBA" id="ARBA00029436"/>
    </source>
</evidence>
<keyword evidence="3 15" id="KW-0028">Amino-acid biosynthesis</keyword>
<feature type="binding site" description="via carbamate group" evidence="15">
    <location>
        <position position="155"/>
    </location>
    <ligand>
        <name>Mg(2+)</name>
        <dbReference type="ChEBI" id="CHEBI:18420"/>
    </ligand>
</feature>
<comment type="similarity">
    <text evidence="2 15">Belongs to the IlvD/Edd family.</text>
</comment>
<dbReference type="InterPro" id="IPR004404">
    <property type="entry name" value="DihydroxyA_deHydtase"/>
</dbReference>
<evidence type="ECO:0000256" key="1">
    <source>
        <dbReference type="ARBA" id="ARBA00001946"/>
    </source>
</evidence>
<comment type="cofactor">
    <cofactor evidence="1 15">
        <name>Mg(2+)</name>
        <dbReference type="ChEBI" id="CHEBI:18420"/>
    </cofactor>
</comment>
<evidence type="ECO:0000256" key="8">
    <source>
        <dbReference type="ARBA" id="ARBA00023014"/>
    </source>
</evidence>
<protein>
    <recommendedName>
        <fullName evidence="14 15">Dihydroxy-acid dehydratase</fullName>
        <shortName evidence="15">DAD</shortName>
        <ecNumber evidence="14 15">4.2.1.9</ecNumber>
    </recommendedName>
</protein>
<comment type="catalytic activity">
    <reaction evidence="11">
        <text>(2R)-2,3-dihydroxy-3-methylbutanoate = 3-methyl-2-oxobutanoate + H2O</text>
        <dbReference type="Rhea" id="RHEA:24809"/>
        <dbReference type="ChEBI" id="CHEBI:11851"/>
        <dbReference type="ChEBI" id="CHEBI:15377"/>
        <dbReference type="ChEBI" id="CHEBI:49072"/>
        <dbReference type="EC" id="4.2.1.9"/>
    </reaction>
    <physiologicalReaction direction="left-to-right" evidence="11">
        <dbReference type="Rhea" id="RHEA:24810"/>
    </physiologicalReaction>
</comment>
<evidence type="ECO:0000256" key="3">
    <source>
        <dbReference type="ARBA" id="ARBA00022605"/>
    </source>
</evidence>
<feature type="binding site" evidence="15">
    <location>
        <position position="112"/>
    </location>
    <ligand>
        <name>Mg(2+)</name>
        <dbReference type="ChEBI" id="CHEBI:18420"/>
    </ligand>
</feature>
<feature type="binding site" evidence="15">
    <location>
        <position position="80"/>
    </location>
    <ligand>
        <name>[2Fe-2S] cluster</name>
        <dbReference type="ChEBI" id="CHEBI:190135"/>
    </ligand>
</feature>
<keyword evidence="6 15" id="KW-0460">Magnesium</keyword>
<dbReference type="NCBIfam" id="TIGR00110">
    <property type="entry name" value="ilvD"/>
    <property type="match status" value="1"/>
</dbReference>